<comment type="subcellular location">
    <subcellularLocation>
        <location evidence="1">Membrane</location>
        <topology evidence="1">Single-pass type I membrane protein</topology>
    </subcellularLocation>
</comment>
<dbReference type="STRING" id="55188.A0A2H5QL71"/>
<evidence type="ECO:0000256" key="3">
    <source>
        <dbReference type="ARBA" id="ARBA00022729"/>
    </source>
</evidence>
<accession>A0A2H5QL71</accession>
<protein>
    <recommendedName>
        <fullName evidence="10">Leucine-rich repeat-containing N-terminal plant-type domain-containing protein</fullName>
    </recommendedName>
</protein>
<evidence type="ECO:0000313" key="9">
    <source>
        <dbReference type="Proteomes" id="UP000236630"/>
    </source>
</evidence>
<evidence type="ECO:0000256" key="6">
    <source>
        <dbReference type="ARBA" id="ARBA00023170"/>
    </source>
</evidence>
<dbReference type="Gene3D" id="3.80.10.10">
    <property type="entry name" value="Ribonuclease Inhibitor"/>
    <property type="match status" value="1"/>
</dbReference>
<dbReference type="InterPro" id="IPR032675">
    <property type="entry name" value="LRR_dom_sf"/>
</dbReference>
<evidence type="ECO:0008006" key="10">
    <source>
        <dbReference type="Google" id="ProtNLM"/>
    </source>
</evidence>
<sequence length="77" mass="8693">MIPYQLGNLSNLQYLDLSSQIPLSFLYLENFSWLSGLSLLKHLDLTGVDLSTASDWFLVTNMLPFFTSVKIVSLQPP</sequence>
<keyword evidence="4" id="KW-1133">Transmembrane helix</keyword>
<dbReference type="InterPro" id="IPR046956">
    <property type="entry name" value="RLP23-like"/>
</dbReference>
<name>A0A2H5QL71_CITUN</name>
<evidence type="ECO:0000313" key="8">
    <source>
        <dbReference type="EMBL" id="GAY65333.1"/>
    </source>
</evidence>
<evidence type="ECO:0000256" key="4">
    <source>
        <dbReference type="ARBA" id="ARBA00022989"/>
    </source>
</evidence>
<keyword evidence="2" id="KW-0812">Transmembrane</keyword>
<gene>
    <name evidence="8" type="ORF">CUMW_240320</name>
</gene>
<organism evidence="8 9">
    <name type="scientific">Citrus unshiu</name>
    <name type="common">Satsuma mandarin</name>
    <name type="synonym">Citrus nobilis var. unshiu</name>
    <dbReference type="NCBI Taxonomy" id="55188"/>
    <lineage>
        <taxon>Eukaryota</taxon>
        <taxon>Viridiplantae</taxon>
        <taxon>Streptophyta</taxon>
        <taxon>Embryophyta</taxon>
        <taxon>Tracheophyta</taxon>
        <taxon>Spermatophyta</taxon>
        <taxon>Magnoliopsida</taxon>
        <taxon>eudicotyledons</taxon>
        <taxon>Gunneridae</taxon>
        <taxon>Pentapetalae</taxon>
        <taxon>rosids</taxon>
        <taxon>malvids</taxon>
        <taxon>Sapindales</taxon>
        <taxon>Rutaceae</taxon>
        <taxon>Aurantioideae</taxon>
        <taxon>Citrus</taxon>
    </lineage>
</organism>
<dbReference type="PANTHER" id="PTHR48063">
    <property type="entry name" value="LRR RECEPTOR-LIKE KINASE"/>
    <property type="match status" value="1"/>
</dbReference>
<keyword evidence="9" id="KW-1185">Reference proteome</keyword>
<proteinExistence type="predicted"/>
<dbReference type="GO" id="GO:0016020">
    <property type="term" value="C:membrane"/>
    <property type="evidence" value="ECO:0007669"/>
    <property type="project" value="UniProtKB-SubCell"/>
</dbReference>
<dbReference type="SUPFAM" id="SSF52047">
    <property type="entry name" value="RNI-like"/>
    <property type="match status" value="1"/>
</dbReference>
<reference evidence="8 9" key="1">
    <citation type="journal article" date="2017" name="Front. Genet.">
        <title>Draft sequencing of the heterozygous diploid genome of Satsuma (Citrus unshiu Marc.) using a hybrid assembly approach.</title>
        <authorList>
            <person name="Shimizu T."/>
            <person name="Tanizawa Y."/>
            <person name="Mochizuki T."/>
            <person name="Nagasaki H."/>
            <person name="Yoshioka T."/>
            <person name="Toyoda A."/>
            <person name="Fujiyama A."/>
            <person name="Kaminuma E."/>
            <person name="Nakamura Y."/>
        </authorList>
    </citation>
    <scope>NUCLEOTIDE SEQUENCE [LARGE SCALE GENOMIC DNA]</scope>
    <source>
        <strain evidence="9">cv. Miyagawa wase</strain>
    </source>
</reference>
<keyword evidence="7" id="KW-0325">Glycoprotein</keyword>
<keyword evidence="5" id="KW-0472">Membrane</keyword>
<dbReference type="EMBL" id="BDQV01000470">
    <property type="protein sequence ID" value="GAY65333.1"/>
    <property type="molecule type" value="Genomic_DNA"/>
</dbReference>
<comment type="caution">
    <text evidence="8">The sequence shown here is derived from an EMBL/GenBank/DDBJ whole genome shotgun (WGS) entry which is preliminary data.</text>
</comment>
<evidence type="ECO:0000256" key="7">
    <source>
        <dbReference type="ARBA" id="ARBA00023180"/>
    </source>
</evidence>
<dbReference type="PANTHER" id="PTHR48063:SF112">
    <property type="entry name" value="RECEPTOR LIKE PROTEIN 30-LIKE"/>
    <property type="match status" value="1"/>
</dbReference>
<evidence type="ECO:0000256" key="5">
    <source>
        <dbReference type="ARBA" id="ARBA00023136"/>
    </source>
</evidence>
<evidence type="ECO:0000256" key="2">
    <source>
        <dbReference type="ARBA" id="ARBA00022692"/>
    </source>
</evidence>
<evidence type="ECO:0000256" key="1">
    <source>
        <dbReference type="ARBA" id="ARBA00004479"/>
    </source>
</evidence>
<dbReference type="Proteomes" id="UP000236630">
    <property type="component" value="Unassembled WGS sequence"/>
</dbReference>
<keyword evidence="6" id="KW-0675">Receptor</keyword>
<keyword evidence="3" id="KW-0732">Signal</keyword>
<dbReference type="AlphaFoldDB" id="A0A2H5QL71"/>